<comment type="subcellular location">
    <subcellularLocation>
        <location evidence="1">Periplasm</location>
    </subcellularLocation>
</comment>
<dbReference type="PANTHER" id="PTHR30504">
    <property type="entry name" value="GLUCANS BIOSYNTHESIS PROTEIN"/>
    <property type="match status" value="1"/>
</dbReference>
<dbReference type="PIRSF" id="PIRSF006281">
    <property type="entry name" value="MdoG"/>
    <property type="match status" value="1"/>
</dbReference>
<evidence type="ECO:0000256" key="7">
    <source>
        <dbReference type="SAM" id="SignalP"/>
    </source>
</evidence>
<dbReference type="SUPFAM" id="SSF74650">
    <property type="entry name" value="Galactose mutarotase-like"/>
    <property type="match status" value="1"/>
</dbReference>
<dbReference type="PROSITE" id="PS51318">
    <property type="entry name" value="TAT"/>
    <property type="match status" value="1"/>
</dbReference>
<dbReference type="EMBL" id="FTOM01000005">
    <property type="protein sequence ID" value="SIS79965.1"/>
    <property type="molecule type" value="Genomic_DNA"/>
</dbReference>
<dbReference type="GO" id="GO:0030288">
    <property type="term" value="C:outer membrane-bounded periplasmic space"/>
    <property type="evidence" value="ECO:0007669"/>
    <property type="project" value="TreeGrafter"/>
</dbReference>
<reference evidence="10" key="1">
    <citation type="submission" date="2017-01" db="EMBL/GenBank/DDBJ databases">
        <authorList>
            <person name="Varghese N."/>
            <person name="Submissions S."/>
        </authorList>
    </citation>
    <scope>NUCLEOTIDE SEQUENCE [LARGE SCALE GENOMIC DNA]</scope>
    <source>
        <strain evidence="10">DSM 18714</strain>
    </source>
</reference>
<dbReference type="InterPro" id="IPR006311">
    <property type="entry name" value="TAT_signal"/>
</dbReference>
<name>A0A1N7M1J8_9RHOB</name>
<gene>
    <name evidence="9" type="ORF">SAMN05421795_10562</name>
</gene>
<dbReference type="AlphaFoldDB" id="A0A1N7M1J8"/>
<evidence type="ECO:0000256" key="2">
    <source>
        <dbReference type="ARBA" id="ARBA00005001"/>
    </source>
</evidence>
<dbReference type="InterPro" id="IPR014438">
    <property type="entry name" value="Glucan_biosyn_MdoG/MdoD"/>
</dbReference>
<dbReference type="FunFam" id="2.70.98.10:FF:000001">
    <property type="entry name" value="Glucans biosynthesis protein G"/>
    <property type="match status" value="1"/>
</dbReference>
<feature type="domain" description="Glucan biosynthesis periplasmic MdoG C-terminal" evidence="8">
    <location>
        <begin position="61"/>
        <end position="542"/>
    </location>
</feature>
<dbReference type="Pfam" id="PF04349">
    <property type="entry name" value="MdoG"/>
    <property type="match status" value="1"/>
</dbReference>
<dbReference type="InterPro" id="IPR013783">
    <property type="entry name" value="Ig-like_fold"/>
</dbReference>
<protein>
    <recommendedName>
        <fullName evidence="4">Glucans biosynthesis protein G</fullName>
    </recommendedName>
</protein>
<keyword evidence="10" id="KW-1185">Reference proteome</keyword>
<evidence type="ECO:0000313" key="10">
    <source>
        <dbReference type="Proteomes" id="UP000186098"/>
    </source>
</evidence>
<evidence type="ECO:0000259" key="8">
    <source>
        <dbReference type="Pfam" id="PF04349"/>
    </source>
</evidence>
<evidence type="ECO:0000256" key="3">
    <source>
        <dbReference type="ARBA" id="ARBA00009284"/>
    </source>
</evidence>
<comment type="similarity">
    <text evidence="3">Belongs to the OpgD/OpgG family.</text>
</comment>
<dbReference type="UniPathway" id="UPA00637"/>
<dbReference type="PANTHER" id="PTHR30504:SF4">
    <property type="entry name" value="GLUCANS BIOSYNTHESIS PROTEIN G"/>
    <property type="match status" value="1"/>
</dbReference>
<evidence type="ECO:0000256" key="6">
    <source>
        <dbReference type="ARBA" id="ARBA00022764"/>
    </source>
</evidence>
<dbReference type="STRING" id="407234.SAMN05421795_10562"/>
<keyword evidence="5 7" id="KW-0732">Signal</keyword>
<dbReference type="Proteomes" id="UP000186098">
    <property type="component" value="Unassembled WGS sequence"/>
</dbReference>
<dbReference type="InterPro" id="IPR014756">
    <property type="entry name" value="Ig_E-set"/>
</dbReference>
<evidence type="ECO:0000313" key="9">
    <source>
        <dbReference type="EMBL" id="SIS79965.1"/>
    </source>
</evidence>
<dbReference type="Gene3D" id="2.60.40.10">
    <property type="entry name" value="Immunoglobulins"/>
    <property type="match status" value="1"/>
</dbReference>
<comment type="pathway">
    <text evidence="2">Glycan metabolism; osmoregulated periplasmic glucan (OPG) biosynthesis.</text>
</comment>
<dbReference type="InterPro" id="IPR011013">
    <property type="entry name" value="Gal_mutarotase_sf_dom"/>
</dbReference>
<dbReference type="SUPFAM" id="SSF81296">
    <property type="entry name" value="E set domains"/>
    <property type="match status" value="1"/>
</dbReference>
<keyword evidence="6" id="KW-0574">Periplasm</keyword>
<proteinExistence type="inferred from homology"/>
<sequence>MTPHARPCPPPLSRRALLGGMSAAALLGPAAGRSGAALAQDLTPPPAETAPEMAPDPAQPFSFDLLTEEMRALAATAHERPKVKASFLDNLTYDDYRLINFNPDRALWKGQGTLFTLAAFHMGWLFKEPVRLFEVDTKAAAARELTFSTDDFLYYNEMAARAPEHAAMPGVAGFRLASPMNRADVFDEVVAFLGASYFRALGRGSAYGLSARGLAINTGMRRAEEFPRFSRFYIERPAPGAEEIVLFAALESPSVTGAYRFVIRPGATTVMDVTLRLFFRAAVDQLGIAPLTSMFLFSEKNRADFDDYRPNVHDSDGLCIERADGDVLWRPLNNPPRLASSYFVEDSPRRFGLHQRDRDFDHYQDASARYERRPSVDVEPLGDWGRGVVRLVEIPTDLEVNDNIVAFWVPEGQVSAGESREFAYRLHWGDLPHDKDDTRAYIDETRAGHGGVSGVANTDGTRKFVIDFRGGIIAGLPGDAEIEAVASVSRGEIVTKTLSRIPERGIWRLVLDVAGDEGETVELAAHLRGYDRKLSETWLYQWIVE</sequence>
<evidence type="ECO:0000256" key="4">
    <source>
        <dbReference type="ARBA" id="ARBA00015376"/>
    </source>
</evidence>
<dbReference type="GO" id="GO:0030246">
    <property type="term" value="F:carbohydrate binding"/>
    <property type="evidence" value="ECO:0007669"/>
    <property type="project" value="InterPro"/>
</dbReference>
<evidence type="ECO:0000256" key="1">
    <source>
        <dbReference type="ARBA" id="ARBA00004418"/>
    </source>
</evidence>
<dbReference type="InterPro" id="IPR007444">
    <property type="entry name" value="Glucan_biosyn_MdoG_C"/>
</dbReference>
<dbReference type="GO" id="GO:0051274">
    <property type="term" value="P:beta-glucan biosynthetic process"/>
    <property type="evidence" value="ECO:0007669"/>
    <property type="project" value="TreeGrafter"/>
</dbReference>
<feature type="signal peptide" evidence="7">
    <location>
        <begin position="1"/>
        <end position="39"/>
    </location>
</feature>
<dbReference type="InterPro" id="IPR014718">
    <property type="entry name" value="GH-type_carb-bd"/>
</dbReference>
<evidence type="ECO:0000256" key="5">
    <source>
        <dbReference type="ARBA" id="ARBA00022729"/>
    </source>
</evidence>
<dbReference type="GO" id="GO:0003824">
    <property type="term" value="F:catalytic activity"/>
    <property type="evidence" value="ECO:0007669"/>
    <property type="project" value="InterPro"/>
</dbReference>
<accession>A0A1N7M1J8</accession>
<organism evidence="9 10">
    <name type="scientific">Phaeovulum vinaykumarii</name>
    <dbReference type="NCBI Taxonomy" id="407234"/>
    <lineage>
        <taxon>Bacteria</taxon>
        <taxon>Pseudomonadati</taxon>
        <taxon>Pseudomonadota</taxon>
        <taxon>Alphaproteobacteria</taxon>
        <taxon>Rhodobacterales</taxon>
        <taxon>Paracoccaceae</taxon>
        <taxon>Phaeovulum</taxon>
    </lineage>
</organism>
<feature type="chain" id="PRO_5012320271" description="Glucans biosynthesis protein G" evidence="7">
    <location>
        <begin position="40"/>
        <end position="545"/>
    </location>
</feature>
<dbReference type="Gene3D" id="2.70.98.10">
    <property type="match status" value="1"/>
</dbReference>